<dbReference type="Proteomes" id="UP001177021">
    <property type="component" value="Unassembled WGS sequence"/>
</dbReference>
<keyword evidence="2" id="KW-1185">Reference proteome</keyword>
<gene>
    <name evidence="1" type="ORF">MILVUS5_LOCUS631</name>
</gene>
<sequence>MPDMKSSPVRTVLVADSKSKKSCLYAIFPAALLAFVVLFLTSSLYSQNYKEKLSNFKIDVDNTMETLVQKNTMETNDKCKKQCRPSGSEALPEGIISSTSSFEMRALWELARSKKVHNDVVVKVNASSNLFAMAVGIKQKDLVNKMVKKFLESNFIVMLFHYDGMVDGWKIFEWSHRVIHISVPDQTKWWFAKRFLHPDIVAEYDYIFLWDEDLGVENFHPDKYISIVKEEGLEISQPALDPKLSEVHHQITARGRRSIVHRRTYKPANGGKGCDESSTAPPCTGWIEVMAPVFSKAAWRCVWYMIQNDLVHAWGLDMQLGYCSQGDRTKNVGVVDAEYIVHYNRPTLGGIDKKTAEENVSVSSQEKEDHRVDVRRLSYHELDIFKKRWEKAVEEDKCWVDPFEQH</sequence>
<proteinExistence type="predicted"/>
<evidence type="ECO:0000313" key="1">
    <source>
        <dbReference type="EMBL" id="CAJ2628394.1"/>
    </source>
</evidence>
<organism evidence="1 2">
    <name type="scientific">Trifolium pratense</name>
    <name type="common">Red clover</name>
    <dbReference type="NCBI Taxonomy" id="57577"/>
    <lineage>
        <taxon>Eukaryota</taxon>
        <taxon>Viridiplantae</taxon>
        <taxon>Streptophyta</taxon>
        <taxon>Embryophyta</taxon>
        <taxon>Tracheophyta</taxon>
        <taxon>Spermatophyta</taxon>
        <taxon>Magnoliopsida</taxon>
        <taxon>eudicotyledons</taxon>
        <taxon>Gunneridae</taxon>
        <taxon>Pentapetalae</taxon>
        <taxon>rosids</taxon>
        <taxon>fabids</taxon>
        <taxon>Fabales</taxon>
        <taxon>Fabaceae</taxon>
        <taxon>Papilionoideae</taxon>
        <taxon>50 kb inversion clade</taxon>
        <taxon>NPAAA clade</taxon>
        <taxon>Hologalegina</taxon>
        <taxon>IRL clade</taxon>
        <taxon>Trifolieae</taxon>
        <taxon>Trifolium</taxon>
    </lineage>
</organism>
<accession>A0ACB0I8B8</accession>
<reference evidence="1" key="1">
    <citation type="submission" date="2023-10" db="EMBL/GenBank/DDBJ databases">
        <authorList>
            <person name="Rodriguez Cubillos JULIANA M."/>
            <person name="De Vega J."/>
        </authorList>
    </citation>
    <scope>NUCLEOTIDE SEQUENCE</scope>
</reference>
<name>A0ACB0I8B8_TRIPR</name>
<evidence type="ECO:0000313" key="2">
    <source>
        <dbReference type="Proteomes" id="UP001177021"/>
    </source>
</evidence>
<comment type="caution">
    <text evidence="1">The sequence shown here is derived from an EMBL/GenBank/DDBJ whole genome shotgun (WGS) entry which is preliminary data.</text>
</comment>
<dbReference type="EMBL" id="CASHSV030000001">
    <property type="protein sequence ID" value="CAJ2628394.1"/>
    <property type="molecule type" value="Genomic_DNA"/>
</dbReference>
<protein>
    <submittedName>
        <fullName evidence="1">Uncharacterized protein</fullName>
    </submittedName>
</protein>